<evidence type="ECO:0000256" key="5">
    <source>
        <dbReference type="ARBA" id="ARBA00023480"/>
    </source>
</evidence>
<evidence type="ECO:0000313" key="7">
    <source>
        <dbReference type="Proteomes" id="UP000822688"/>
    </source>
</evidence>
<organism evidence="6 7">
    <name type="scientific">Ceratodon purpureus</name>
    <name type="common">Fire moss</name>
    <name type="synonym">Dicranum purpureum</name>
    <dbReference type="NCBI Taxonomy" id="3225"/>
    <lineage>
        <taxon>Eukaryota</taxon>
        <taxon>Viridiplantae</taxon>
        <taxon>Streptophyta</taxon>
        <taxon>Embryophyta</taxon>
        <taxon>Bryophyta</taxon>
        <taxon>Bryophytina</taxon>
        <taxon>Bryopsida</taxon>
        <taxon>Dicranidae</taxon>
        <taxon>Pseudoditrichales</taxon>
        <taxon>Ditrichaceae</taxon>
        <taxon>Ceratodon</taxon>
    </lineage>
</organism>
<keyword evidence="3" id="KW-0963">Cytoplasm</keyword>
<keyword evidence="7" id="KW-1185">Reference proteome</keyword>
<evidence type="ECO:0000313" key="6">
    <source>
        <dbReference type="EMBL" id="KAG0566348.1"/>
    </source>
</evidence>
<dbReference type="PANTHER" id="PTHR31661">
    <property type="entry name" value="SIMILAR TO CDNA SEQUENCE BC052040"/>
    <property type="match status" value="1"/>
</dbReference>
<accession>A0A8T0H7Z9</accession>
<comment type="caution">
    <text evidence="6">The sequence shown here is derived from an EMBL/GenBank/DDBJ whole genome shotgun (WGS) entry which is preliminary data.</text>
</comment>
<comment type="subcellular location">
    <subcellularLocation>
        <location evidence="2">Cytoplasm</location>
    </subcellularLocation>
    <subcellularLocation>
        <location evidence="1">Nucleus</location>
    </subcellularLocation>
</comment>
<proteinExistence type="predicted"/>
<dbReference type="InterPro" id="IPR029404">
    <property type="entry name" value="CDIN1"/>
</dbReference>
<dbReference type="EMBL" id="CM026428">
    <property type="protein sequence ID" value="KAG0566348.1"/>
    <property type="molecule type" value="Genomic_DNA"/>
</dbReference>
<evidence type="ECO:0000256" key="1">
    <source>
        <dbReference type="ARBA" id="ARBA00004123"/>
    </source>
</evidence>
<evidence type="ECO:0000256" key="4">
    <source>
        <dbReference type="ARBA" id="ARBA00023242"/>
    </source>
</evidence>
<dbReference type="PANTHER" id="PTHR31661:SF1">
    <property type="entry name" value="CDAN1-INTERACTING NUCLEASE 1"/>
    <property type="match status" value="1"/>
</dbReference>
<reference evidence="6" key="1">
    <citation type="submission" date="2020-06" db="EMBL/GenBank/DDBJ databases">
        <title>WGS assembly of Ceratodon purpureus strain R40.</title>
        <authorList>
            <person name="Carey S.B."/>
            <person name="Jenkins J."/>
            <person name="Shu S."/>
            <person name="Lovell J.T."/>
            <person name="Sreedasyam A."/>
            <person name="Maumus F."/>
            <person name="Tiley G.P."/>
            <person name="Fernandez-Pozo N."/>
            <person name="Barry K."/>
            <person name="Chen C."/>
            <person name="Wang M."/>
            <person name="Lipzen A."/>
            <person name="Daum C."/>
            <person name="Saski C.A."/>
            <person name="Payton A.C."/>
            <person name="Mcbreen J.C."/>
            <person name="Conrad R.E."/>
            <person name="Kollar L.M."/>
            <person name="Olsson S."/>
            <person name="Huttunen S."/>
            <person name="Landis J.B."/>
            <person name="Wickett N.J."/>
            <person name="Johnson M.G."/>
            <person name="Rensing S.A."/>
            <person name="Grimwood J."/>
            <person name="Schmutz J."/>
            <person name="Mcdaniel S.F."/>
        </authorList>
    </citation>
    <scope>NUCLEOTIDE SEQUENCE</scope>
    <source>
        <strain evidence="6">R40</strain>
    </source>
</reference>
<dbReference type="GO" id="GO:0005634">
    <property type="term" value="C:nucleus"/>
    <property type="evidence" value="ECO:0007669"/>
    <property type="project" value="UniProtKB-SubCell"/>
</dbReference>
<dbReference type="GO" id="GO:0005737">
    <property type="term" value="C:cytoplasm"/>
    <property type="evidence" value="ECO:0007669"/>
    <property type="project" value="UniProtKB-SubCell"/>
</dbReference>
<evidence type="ECO:0000256" key="3">
    <source>
        <dbReference type="ARBA" id="ARBA00022490"/>
    </source>
</evidence>
<protein>
    <recommendedName>
        <fullName evidence="5">CDAN1-interacting nuclease 1</fullName>
    </recommendedName>
</protein>
<dbReference type="AlphaFoldDB" id="A0A8T0H7Z9"/>
<dbReference type="OrthoDB" id="1272at2759"/>
<keyword evidence="4" id="KW-0539">Nucleus</keyword>
<gene>
    <name evidence="6" type="ORF">KC19_7G056900</name>
</gene>
<dbReference type="Proteomes" id="UP000822688">
    <property type="component" value="Chromosome 7"/>
</dbReference>
<evidence type="ECO:0000256" key="2">
    <source>
        <dbReference type="ARBA" id="ARBA00004496"/>
    </source>
</evidence>
<sequence length="289" mass="33164">MKAAVHVELRQAVLQDDKRALEAVKEKYPWVEFDTVVAIKSQEGSRQIRMQHHKFRTRQRIQEFIGRYTSGEDILEISRRYDIPPCFLMRILLEHMAGLQKHQVSVCMKDPSYLPDSSTLVKAQMVASRDISATVSRARLCADVFRCIDNDTVSSPAVETIRRVTGLEYEMLLYEKLRELGISYQSEDDLRAAGFSKTPDVKLDAPIGVRGRMVNWIDSKASFGDEHIHKAQGSDQFQSYVNRFGPGMVIYWFGYIDELNDNPDILLMDHFPDKSEVYCLTVLPVQARP</sequence>
<name>A0A8T0H7Z9_CERPU</name>
<dbReference type="Pfam" id="PF14811">
    <property type="entry name" value="TPD"/>
    <property type="match status" value="1"/>
</dbReference>